<proteinExistence type="predicted"/>
<dbReference type="PANTHER" id="PTHR42791:SF1">
    <property type="entry name" value="N-ACETYLTRANSFERASE DOMAIN-CONTAINING PROTEIN"/>
    <property type="match status" value="1"/>
</dbReference>
<dbReference type="PANTHER" id="PTHR42791">
    <property type="entry name" value="GNAT FAMILY ACETYLTRANSFERASE"/>
    <property type="match status" value="1"/>
</dbReference>
<keyword evidence="2" id="KW-1185">Reference proteome</keyword>
<dbReference type="Proteomes" id="UP000007431">
    <property type="component" value="Unassembled WGS sequence"/>
</dbReference>
<evidence type="ECO:0000313" key="1">
    <source>
        <dbReference type="EMBL" id="EFI95146.1"/>
    </source>
</evidence>
<evidence type="ECO:0008006" key="3">
    <source>
        <dbReference type="Google" id="ProtNLM"/>
    </source>
</evidence>
<protein>
    <recommendedName>
        <fullName evidence="3">N-acetyltransferase domain-containing protein</fullName>
    </recommendedName>
</protein>
<organism evidence="2">
    <name type="scientific">Schizophyllum commune (strain H4-8 / FGSC 9210)</name>
    <name type="common">Split gill fungus</name>
    <dbReference type="NCBI Taxonomy" id="578458"/>
    <lineage>
        <taxon>Eukaryota</taxon>
        <taxon>Fungi</taxon>
        <taxon>Dikarya</taxon>
        <taxon>Basidiomycota</taxon>
        <taxon>Agaricomycotina</taxon>
        <taxon>Agaricomycetes</taxon>
        <taxon>Agaricomycetidae</taxon>
        <taxon>Agaricales</taxon>
        <taxon>Schizophyllaceae</taxon>
        <taxon>Schizophyllum</taxon>
    </lineage>
</organism>
<dbReference type="VEuPathDB" id="FungiDB:SCHCODRAFT_02738010"/>
<dbReference type="InterPro" id="IPR052523">
    <property type="entry name" value="Trichothecene_AcTrans"/>
</dbReference>
<dbReference type="HOGENOM" id="CLU_069195_3_0_1"/>
<evidence type="ECO:0000313" key="2">
    <source>
        <dbReference type="Proteomes" id="UP000007431"/>
    </source>
</evidence>
<accession>D8Q8Y5</accession>
<gene>
    <name evidence="1" type="ORF">SCHCODRAFT_57298</name>
</gene>
<dbReference type="SUPFAM" id="SSF55729">
    <property type="entry name" value="Acyl-CoA N-acyltransferases (Nat)"/>
    <property type="match status" value="1"/>
</dbReference>
<dbReference type="STRING" id="578458.D8Q8Y5"/>
<dbReference type="InterPro" id="IPR016181">
    <property type="entry name" value="Acyl_CoA_acyltransferase"/>
</dbReference>
<dbReference type="Gene3D" id="3.40.630.30">
    <property type="match status" value="1"/>
</dbReference>
<reference evidence="1 2" key="1">
    <citation type="journal article" date="2010" name="Nat. Biotechnol.">
        <title>Genome sequence of the model mushroom Schizophyllum commune.</title>
        <authorList>
            <person name="Ohm R.A."/>
            <person name="de Jong J.F."/>
            <person name="Lugones L.G."/>
            <person name="Aerts A."/>
            <person name="Kothe E."/>
            <person name="Stajich J.E."/>
            <person name="de Vries R.P."/>
            <person name="Record E."/>
            <person name="Levasseur A."/>
            <person name="Baker S.E."/>
            <person name="Bartholomew K.A."/>
            <person name="Coutinho P.M."/>
            <person name="Erdmann S."/>
            <person name="Fowler T.J."/>
            <person name="Gathman A.C."/>
            <person name="Lombard V."/>
            <person name="Henrissat B."/>
            <person name="Knabe N."/>
            <person name="Kuees U."/>
            <person name="Lilly W.W."/>
            <person name="Lindquist E."/>
            <person name="Lucas S."/>
            <person name="Magnuson J.K."/>
            <person name="Piumi F."/>
            <person name="Raudaskoski M."/>
            <person name="Salamov A."/>
            <person name="Schmutz J."/>
            <person name="Schwarze F.W.M.R."/>
            <person name="vanKuyk P.A."/>
            <person name="Horton J.S."/>
            <person name="Grigoriev I.V."/>
            <person name="Woesten H.A.B."/>
        </authorList>
    </citation>
    <scope>NUCLEOTIDE SEQUENCE [LARGE SCALE GENOMIC DNA]</scope>
    <source>
        <strain evidence="2">H4-8 / FGSC 9210</strain>
    </source>
</reference>
<dbReference type="InParanoid" id="D8Q8Y5"/>
<dbReference type="eggNOG" id="ENOG502RYMB">
    <property type="taxonomic scope" value="Eukaryota"/>
</dbReference>
<dbReference type="AlphaFoldDB" id="D8Q8Y5"/>
<sequence>MSTPPKAYIREAKLPQEFGELSTTASRAFASHPLNTYWSNQKVAVHLQEGKQKEKSLRELARLLESTLRFVWLTGGRIMVVAVPDADGKEHLAAGAAWSGPDSSEKASLLAVLRAKFYRPILDWGLAPLKRGLGEYLPVCDRQRKEAARKYGVEEDGYWYLELLFTNPDDEGRGHGGKLLREMDAYAPDKIFMLHASTERTIAIYNHKGWKVCAQDTIGVGKAAEDGTRARGEKAKGVRVVLMLKVSLARALWFPALTEDDRSLHRDLRKGRSLGLFVFPMPQHLRRYELGHDPTNARCTNVEVQPLFSKGIDVMLWFGSACHRRRESGQSLTDHGNRFGLTGRE</sequence>
<dbReference type="OMA" id="KRECKTH"/>
<dbReference type="EMBL" id="GL377308">
    <property type="protein sequence ID" value="EFI95146.1"/>
    <property type="molecule type" value="Genomic_DNA"/>
</dbReference>
<name>D8Q8Y5_SCHCM</name>